<evidence type="ECO:0000256" key="2">
    <source>
        <dbReference type="SAM" id="SignalP"/>
    </source>
</evidence>
<evidence type="ECO:0000259" key="3">
    <source>
        <dbReference type="Pfam" id="PF12955"/>
    </source>
</evidence>
<protein>
    <submittedName>
        <fullName evidence="5">Uncharacterized protein</fullName>
    </submittedName>
</protein>
<dbReference type="InterPro" id="IPR024382">
    <property type="entry name" value="Vps3844_C"/>
</dbReference>
<dbReference type="Pfam" id="PF21656">
    <property type="entry name" value="DUF6859"/>
    <property type="match status" value="1"/>
</dbReference>
<reference evidence="5 6" key="1">
    <citation type="submission" date="2016-07" db="EMBL/GenBank/DDBJ databases">
        <title>Pervasive Adenine N6-methylation of Active Genes in Fungi.</title>
        <authorList>
            <consortium name="DOE Joint Genome Institute"/>
            <person name="Mondo S.J."/>
            <person name="Dannebaum R.O."/>
            <person name="Kuo R.C."/>
            <person name="Labutti K."/>
            <person name="Haridas S."/>
            <person name="Kuo A."/>
            <person name="Salamov A."/>
            <person name="Ahrendt S.R."/>
            <person name="Lipzen A."/>
            <person name="Sullivan W."/>
            <person name="Andreopoulos W.B."/>
            <person name="Clum A."/>
            <person name="Lindquist E."/>
            <person name="Daum C."/>
            <person name="Ramamoorthy G.K."/>
            <person name="Gryganskyi A."/>
            <person name="Culley D."/>
            <person name="Magnuson J.K."/>
            <person name="James T.Y."/>
            <person name="O'Malley M.A."/>
            <person name="Stajich J.E."/>
            <person name="Spatafora J.W."/>
            <person name="Visel A."/>
            <person name="Grigoriev I.V."/>
        </authorList>
    </citation>
    <scope>NUCLEOTIDE SEQUENCE [LARGE SCALE GENOMIC DNA]</scope>
    <source>
        <strain evidence="5 6">CBS 115471</strain>
    </source>
</reference>
<dbReference type="OrthoDB" id="5583277at2759"/>
<evidence type="ECO:0000256" key="1">
    <source>
        <dbReference type="SAM" id="Phobius"/>
    </source>
</evidence>
<name>A0A1Y1ZXQ4_9PLEO</name>
<dbReference type="GO" id="GO:0005783">
    <property type="term" value="C:endoplasmic reticulum"/>
    <property type="evidence" value="ECO:0007669"/>
    <property type="project" value="TreeGrafter"/>
</dbReference>
<feature type="transmembrane region" description="Helical" evidence="1">
    <location>
        <begin position="364"/>
        <end position="386"/>
    </location>
</feature>
<keyword evidence="1" id="KW-1133">Transmembrane helix</keyword>
<dbReference type="Pfam" id="PF12955">
    <property type="entry name" value="Vps3844_C"/>
    <property type="match status" value="1"/>
</dbReference>
<dbReference type="InterPro" id="IPR049205">
    <property type="entry name" value="Vps3844_N"/>
</dbReference>
<dbReference type="PANTHER" id="PTHR36853">
    <property type="entry name" value="EXPRESSED PROTEIN"/>
    <property type="match status" value="1"/>
</dbReference>
<dbReference type="Proteomes" id="UP000193144">
    <property type="component" value="Unassembled WGS sequence"/>
</dbReference>
<keyword evidence="1" id="KW-0812">Transmembrane</keyword>
<gene>
    <name evidence="5" type="ORF">BCR34DRAFT_585369</name>
</gene>
<feature type="domain" description="Vacuolar sorting protein Vps3844 C-terminal" evidence="3">
    <location>
        <begin position="291"/>
        <end position="399"/>
    </location>
</feature>
<evidence type="ECO:0000259" key="4">
    <source>
        <dbReference type="Pfam" id="PF21656"/>
    </source>
</evidence>
<dbReference type="InterPro" id="IPR053065">
    <property type="entry name" value="Archenteron_Induction-Rel"/>
</dbReference>
<accession>A0A1Y1ZXQ4</accession>
<feature type="domain" description="Vacuolar sorting protein Vps3844 N-terminal" evidence="4">
    <location>
        <begin position="40"/>
        <end position="141"/>
    </location>
</feature>
<dbReference type="STRING" id="1231657.A0A1Y1ZXQ4"/>
<dbReference type="PANTHER" id="PTHR36853:SF1">
    <property type="entry name" value="DUF3844 DOMAIN-CONTAINING PROTEIN"/>
    <property type="match status" value="1"/>
</dbReference>
<sequence length="407" mass="43397">MKLSWSFLFSSLLACSAASPKAGLVYVYDPDTPATSQQSPSVSPETARLILAQRLGLSQFHSIKDASDELIGQLNAFGGRQQRPFGVDNIRNKAQALIWIEDVDDASTIVKDQAQYSAAFYVADPPSSSVNENLIKNMILQAESLAQKSDPQALSYNAGLVVDNLLGRFSHVETYNDYLSVFRADKTVPLPDLSNSLAQLIASSKDLGSEGFAITVVFMPPSSHHSKRALNAYGTYDLPSTLAARRENVEALLSESTAQPSPAPQNFTPLTSEKFAALQSDDPVLGILPTCFDSQEACQKQTHSCSGHGDCALLRKGQKGSDATVTDCYGCKCNATVIEVGNGGKKTTVWGGPACQKKDVSVPFFLLLGSGVGITFLITFGIGMLYSIGNEELPSVIGAGVSGPVRK</sequence>
<evidence type="ECO:0000313" key="5">
    <source>
        <dbReference type="EMBL" id="ORY15022.1"/>
    </source>
</evidence>
<keyword evidence="1" id="KW-0472">Membrane</keyword>
<proteinExistence type="predicted"/>
<keyword evidence="2" id="KW-0732">Signal</keyword>
<dbReference type="AlphaFoldDB" id="A0A1Y1ZXQ4"/>
<comment type="caution">
    <text evidence="5">The sequence shown here is derived from an EMBL/GenBank/DDBJ whole genome shotgun (WGS) entry which is preliminary data.</text>
</comment>
<feature type="signal peptide" evidence="2">
    <location>
        <begin position="1"/>
        <end position="18"/>
    </location>
</feature>
<evidence type="ECO:0000313" key="6">
    <source>
        <dbReference type="Proteomes" id="UP000193144"/>
    </source>
</evidence>
<organism evidence="5 6">
    <name type="scientific">Clohesyomyces aquaticus</name>
    <dbReference type="NCBI Taxonomy" id="1231657"/>
    <lineage>
        <taxon>Eukaryota</taxon>
        <taxon>Fungi</taxon>
        <taxon>Dikarya</taxon>
        <taxon>Ascomycota</taxon>
        <taxon>Pezizomycotina</taxon>
        <taxon>Dothideomycetes</taxon>
        <taxon>Pleosporomycetidae</taxon>
        <taxon>Pleosporales</taxon>
        <taxon>Lindgomycetaceae</taxon>
        <taxon>Clohesyomyces</taxon>
    </lineage>
</organism>
<dbReference type="EMBL" id="MCFA01000028">
    <property type="protein sequence ID" value="ORY15022.1"/>
    <property type="molecule type" value="Genomic_DNA"/>
</dbReference>
<keyword evidence="6" id="KW-1185">Reference proteome</keyword>
<dbReference type="PROSITE" id="PS51257">
    <property type="entry name" value="PROKAR_LIPOPROTEIN"/>
    <property type="match status" value="1"/>
</dbReference>
<feature type="chain" id="PRO_5011010938" evidence="2">
    <location>
        <begin position="19"/>
        <end position="407"/>
    </location>
</feature>